<dbReference type="InterPro" id="IPR036390">
    <property type="entry name" value="WH_DNA-bd_sf"/>
</dbReference>
<keyword evidence="2" id="KW-1185">Reference proteome</keyword>
<dbReference type="InterPro" id="IPR036388">
    <property type="entry name" value="WH-like_DNA-bd_sf"/>
</dbReference>
<dbReference type="EMBL" id="CP114066">
    <property type="protein sequence ID" value="WAT23155.1"/>
    <property type="molecule type" value="Genomic_DNA"/>
</dbReference>
<sequence>MDKNKLQHAILKEIDIGNIPLNAEIFGISDIEFVNNVNSLMAKKLIVNAKIDFTSSLYEAEITSDGENYLNENSTRGKIYRTAKEIRDWIK</sequence>
<dbReference type="Pfam" id="PF09639">
    <property type="entry name" value="YjcQ"/>
    <property type="match status" value="1"/>
</dbReference>
<organism evidence="1 2">
    <name type="scientific">Bacillus halotolerans</name>
    <dbReference type="NCBI Taxonomy" id="260554"/>
    <lineage>
        <taxon>Bacteria</taxon>
        <taxon>Bacillati</taxon>
        <taxon>Bacillota</taxon>
        <taxon>Bacilli</taxon>
        <taxon>Bacillales</taxon>
        <taxon>Bacillaceae</taxon>
        <taxon>Bacillus</taxon>
    </lineage>
</organism>
<proteinExistence type="predicted"/>
<dbReference type="InterPro" id="IPR018597">
    <property type="entry name" value="Phage_Tuc2009_YjcQ"/>
</dbReference>
<evidence type="ECO:0000313" key="2">
    <source>
        <dbReference type="Proteomes" id="UP001164713"/>
    </source>
</evidence>
<dbReference type="Proteomes" id="UP001164713">
    <property type="component" value="Chromosome"/>
</dbReference>
<dbReference type="RefSeq" id="WP_268306575.1">
    <property type="nucleotide sequence ID" value="NZ_CP114066.1"/>
</dbReference>
<reference evidence="1" key="1">
    <citation type="submission" date="2022-12" db="EMBL/GenBank/DDBJ databases">
        <title>Genomic of Bacillus halotolerans.</title>
        <authorList>
            <person name="Xu G."/>
            <person name="Ding Y."/>
        </authorList>
    </citation>
    <scope>NUCLEOTIDE SEQUENCE</scope>
    <source>
        <strain evidence="1">B13</strain>
    </source>
</reference>
<dbReference type="Gene3D" id="1.10.10.10">
    <property type="entry name" value="Winged helix-like DNA-binding domain superfamily/Winged helix DNA-binding domain"/>
    <property type="match status" value="1"/>
</dbReference>
<accession>A0ABY7I5F1</accession>
<protein>
    <submittedName>
        <fullName evidence="1">YjcQ family protein</fullName>
    </submittedName>
</protein>
<gene>
    <name evidence="1" type="ORF">O0R52_09430</name>
</gene>
<name>A0ABY7I5F1_9BACI</name>
<evidence type="ECO:0000313" key="1">
    <source>
        <dbReference type="EMBL" id="WAT23155.1"/>
    </source>
</evidence>
<dbReference type="SUPFAM" id="SSF46785">
    <property type="entry name" value="Winged helix' DNA-binding domain"/>
    <property type="match status" value="1"/>
</dbReference>